<reference evidence="9 10" key="1">
    <citation type="submission" date="2017-12" db="EMBL/GenBank/DDBJ databases">
        <title>Comparative genomics of Botrytis spp.</title>
        <authorList>
            <person name="Valero-Jimenez C.A."/>
            <person name="Tapia P."/>
            <person name="Veloso J."/>
            <person name="Silva-Moreno E."/>
            <person name="Staats M."/>
            <person name="Valdes J.H."/>
            <person name="Van Kan J.A.L."/>
        </authorList>
    </citation>
    <scope>NUCLEOTIDE SEQUENCE [LARGE SCALE GENOMIC DNA]</scope>
    <source>
        <strain evidence="9 10">Bh0001</strain>
    </source>
</reference>
<comment type="similarity">
    <text evidence="5">Belongs to the SAT4 family.</text>
</comment>
<keyword evidence="3 7" id="KW-1133">Transmembrane helix</keyword>
<dbReference type="Pfam" id="PF20684">
    <property type="entry name" value="Fung_rhodopsin"/>
    <property type="match status" value="1"/>
</dbReference>
<dbReference type="InterPro" id="IPR049326">
    <property type="entry name" value="Rhodopsin_dom_fungi"/>
</dbReference>
<keyword evidence="4 7" id="KW-0472">Membrane</keyword>
<dbReference type="Proteomes" id="UP000297814">
    <property type="component" value="Unassembled WGS sequence"/>
</dbReference>
<evidence type="ECO:0000256" key="4">
    <source>
        <dbReference type="ARBA" id="ARBA00023136"/>
    </source>
</evidence>
<protein>
    <recommendedName>
        <fullName evidence="8">Rhodopsin domain-containing protein</fullName>
    </recommendedName>
</protein>
<keyword evidence="10" id="KW-1185">Reference proteome</keyword>
<feature type="transmembrane region" description="Helical" evidence="7">
    <location>
        <begin position="64"/>
        <end position="90"/>
    </location>
</feature>
<evidence type="ECO:0000313" key="10">
    <source>
        <dbReference type="Proteomes" id="UP000297814"/>
    </source>
</evidence>
<feature type="transmembrane region" description="Helical" evidence="7">
    <location>
        <begin position="102"/>
        <end position="125"/>
    </location>
</feature>
<proteinExistence type="inferred from homology"/>
<evidence type="ECO:0000313" key="9">
    <source>
        <dbReference type="EMBL" id="TGO37243.1"/>
    </source>
</evidence>
<sequence length="287" mass="31683">MQYNYIVQVLYNPILAIVKTSILMFFLRLAGQKIEIKLTFQCIPIAYNWQVDIPGGHCIEQGSFYAATSAIALVTDILVLIVPFCIVIGLKMPRKTKIAVTGTFFLGILVTVVGIVRLAMMVTVFFNPPPFNSTRGISFVTSAIEINLAIITASAPALKPVMRQWFPKLFGSSSDGAYNNQNSGPYALQGNSRYKRRTRNGAGFKNSRLSDGNGLIRLDDVPDIPDDKNGRTEDSNKIQRETSKGDGDSDEEIMKYNGIIKTTSVGVQCEDDMSDSQYARRTSVKSL</sequence>
<evidence type="ECO:0000259" key="8">
    <source>
        <dbReference type="Pfam" id="PF20684"/>
    </source>
</evidence>
<gene>
    <name evidence="9" type="ORF">BHYA_0102g00290</name>
</gene>
<evidence type="ECO:0000256" key="6">
    <source>
        <dbReference type="SAM" id="MobiDB-lite"/>
    </source>
</evidence>
<evidence type="ECO:0000256" key="2">
    <source>
        <dbReference type="ARBA" id="ARBA00022692"/>
    </source>
</evidence>
<dbReference type="EMBL" id="PQXK01000102">
    <property type="protein sequence ID" value="TGO37243.1"/>
    <property type="molecule type" value="Genomic_DNA"/>
</dbReference>
<keyword evidence="2 7" id="KW-0812">Transmembrane</keyword>
<feature type="compositionally biased region" description="Polar residues" evidence="6">
    <location>
        <begin position="275"/>
        <end position="287"/>
    </location>
</feature>
<evidence type="ECO:0000256" key="7">
    <source>
        <dbReference type="SAM" id="Phobius"/>
    </source>
</evidence>
<evidence type="ECO:0000256" key="1">
    <source>
        <dbReference type="ARBA" id="ARBA00004141"/>
    </source>
</evidence>
<comment type="caution">
    <text evidence="9">The sequence shown here is derived from an EMBL/GenBank/DDBJ whole genome shotgun (WGS) entry which is preliminary data.</text>
</comment>
<feature type="region of interest" description="Disordered" evidence="6">
    <location>
        <begin position="268"/>
        <end position="287"/>
    </location>
</feature>
<name>A0A4Z1GUV5_9HELO</name>
<feature type="compositionally biased region" description="Basic and acidic residues" evidence="6">
    <location>
        <begin position="217"/>
        <end position="247"/>
    </location>
</feature>
<accession>A0A4Z1GUV5</accession>
<feature type="transmembrane region" description="Helical" evidence="7">
    <location>
        <begin position="9"/>
        <end position="30"/>
    </location>
</feature>
<dbReference type="PANTHER" id="PTHR33048">
    <property type="entry name" value="PTH11-LIKE INTEGRAL MEMBRANE PROTEIN (AFU_ORTHOLOGUE AFUA_5G11245)"/>
    <property type="match status" value="1"/>
</dbReference>
<comment type="subcellular location">
    <subcellularLocation>
        <location evidence="1">Membrane</location>
        <topology evidence="1">Multi-pass membrane protein</topology>
    </subcellularLocation>
</comment>
<evidence type="ECO:0000256" key="3">
    <source>
        <dbReference type="ARBA" id="ARBA00022989"/>
    </source>
</evidence>
<dbReference type="InterPro" id="IPR052337">
    <property type="entry name" value="SAT4-like"/>
</dbReference>
<organism evidence="9 10">
    <name type="scientific">Botrytis hyacinthi</name>
    <dbReference type="NCBI Taxonomy" id="278943"/>
    <lineage>
        <taxon>Eukaryota</taxon>
        <taxon>Fungi</taxon>
        <taxon>Dikarya</taxon>
        <taxon>Ascomycota</taxon>
        <taxon>Pezizomycotina</taxon>
        <taxon>Leotiomycetes</taxon>
        <taxon>Helotiales</taxon>
        <taxon>Sclerotiniaceae</taxon>
        <taxon>Botrytis</taxon>
    </lineage>
</organism>
<feature type="region of interest" description="Disordered" evidence="6">
    <location>
        <begin position="215"/>
        <end position="252"/>
    </location>
</feature>
<evidence type="ECO:0000256" key="5">
    <source>
        <dbReference type="ARBA" id="ARBA00038359"/>
    </source>
</evidence>
<dbReference type="AlphaFoldDB" id="A0A4Z1GUV5"/>
<dbReference type="GO" id="GO:0016020">
    <property type="term" value="C:membrane"/>
    <property type="evidence" value="ECO:0007669"/>
    <property type="project" value="UniProtKB-SubCell"/>
</dbReference>
<feature type="transmembrane region" description="Helical" evidence="7">
    <location>
        <begin position="137"/>
        <end position="158"/>
    </location>
</feature>
<dbReference type="PANTHER" id="PTHR33048:SF108">
    <property type="entry name" value="INTEGRAL MEMBRANE PROTEIN"/>
    <property type="match status" value="1"/>
</dbReference>
<feature type="domain" description="Rhodopsin" evidence="8">
    <location>
        <begin position="38"/>
        <end position="163"/>
    </location>
</feature>